<evidence type="ECO:0000259" key="1">
    <source>
        <dbReference type="Pfam" id="PF20254"/>
    </source>
</evidence>
<gene>
    <name evidence="2" type="ORF">GF339_10015</name>
</gene>
<feature type="domain" description="N,N-dimethylformamidase beta subunit-like C-terminal" evidence="1">
    <location>
        <begin position="113"/>
        <end position="528"/>
    </location>
</feature>
<dbReference type="EMBL" id="WJJP01000318">
    <property type="protein sequence ID" value="MBD3324910.1"/>
    <property type="molecule type" value="Genomic_DNA"/>
</dbReference>
<sequence>MNKAKPLTGTVTSAELCTPVPQVQIVRRNANGKILEETRSNDHGEWKLRQMIPGDEISFHAENFVPKTFRHPPLPQVVRLLENRLIGYQERLSFLPGETIDVYVHAPTPYSAQVFRHGFLKEQVLALGMFKPHCQHIPDGYFVETGLNWDKSFSYTLPADAKPGLYSVLLTSEQQEPFGIPLIVSTPEHAYGNTSRLLVLASTNTWQSYNLWGGRSRYRNFEETRSAEFLKPPPAVSRARKFASKVLPASVKPKLKRLLRLPPPPPPAPWQFKKLTIRRPFTNCALEEDHVFQPFTNHLAAAEWRLLAWLEREGVPYDIVSGFDLHCNPDLLKHYNAVILSTHSEYWTREMYAGLQQYHDHHGLWVLNISGNTLYREIELFEEGSSRCVSLSFANSCADETQMLGVRFTMDDYGTCAPYKISRPDHWVFEQIPLSQDNIFGGLSLNQPTPKKYSRYDPGRPGVERGLEGMGASGWETDKLSATAPKDITVLAKGLNKHGGADMVIREPHGTRGGMFSASSLVFSGSLLIDNVASSLVKNILARALQTGHACK</sequence>
<organism evidence="2 3">
    <name type="scientific">candidate division KSB3 bacterium</name>
    <dbReference type="NCBI Taxonomy" id="2044937"/>
    <lineage>
        <taxon>Bacteria</taxon>
        <taxon>candidate division KSB3</taxon>
    </lineage>
</organism>
<dbReference type="Proteomes" id="UP000649604">
    <property type="component" value="Unassembled WGS sequence"/>
</dbReference>
<reference evidence="2" key="1">
    <citation type="submission" date="2019-11" db="EMBL/GenBank/DDBJ databases">
        <title>Microbial mats filling the niche in hypersaline microbial mats.</title>
        <authorList>
            <person name="Wong H.L."/>
            <person name="Macleod F.I."/>
            <person name="White R.A. III"/>
            <person name="Burns B.P."/>
        </authorList>
    </citation>
    <scope>NUCLEOTIDE SEQUENCE</scope>
    <source>
        <strain evidence="2">Rbin_158</strain>
    </source>
</reference>
<protein>
    <recommendedName>
        <fullName evidence="1">N,N-dimethylformamidase beta subunit-like C-terminal domain-containing protein</fullName>
    </recommendedName>
</protein>
<dbReference type="InterPro" id="IPR046540">
    <property type="entry name" value="DMFA2_C"/>
</dbReference>
<proteinExistence type="predicted"/>
<evidence type="ECO:0000313" key="3">
    <source>
        <dbReference type="Proteomes" id="UP000649604"/>
    </source>
</evidence>
<evidence type="ECO:0000313" key="2">
    <source>
        <dbReference type="EMBL" id="MBD3324910.1"/>
    </source>
</evidence>
<dbReference type="AlphaFoldDB" id="A0A9D5JVH4"/>
<name>A0A9D5JVH4_9BACT</name>
<dbReference type="Pfam" id="PF20254">
    <property type="entry name" value="DMFA2_C"/>
    <property type="match status" value="1"/>
</dbReference>
<accession>A0A9D5JVH4</accession>
<comment type="caution">
    <text evidence="2">The sequence shown here is derived from an EMBL/GenBank/DDBJ whole genome shotgun (WGS) entry which is preliminary data.</text>
</comment>